<gene>
    <name evidence="2" type="ORF">B0I35DRAFT_75611</name>
</gene>
<keyword evidence="3" id="KW-1185">Reference proteome</keyword>
<dbReference type="Proteomes" id="UP000813444">
    <property type="component" value="Unassembled WGS sequence"/>
</dbReference>
<keyword evidence="1" id="KW-1133">Transmembrane helix</keyword>
<organism evidence="2 3">
    <name type="scientific">Stachybotrys elegans</name>
    <dbReference type="NCBI Taxonomy" id="80388"/>
    <lineage>
        <taxon>Eukaryota</taxon>
        <taxon>Fungi</taxon>
        <taxon>Dikarya</taxon>
        <taxon>Ascomycota</taxon>
        <taxon>Pezizomycotina</taxon>
        <taxon>Sordariomycetes</taxon>
        <taxon>Hypocreomycetidae</taxon>
        <taxon>Hypocreales</taxon>
        <taxon>Stachybotryaceae</taxon>
        <taxon>Stachybotrys</taxon>
    </lineage>
</organism>
<keyword evidence="1" id="KW-0812">Transmembrane</keyword>
<evidence type="ECO:0000313" key="2">
    <source>
        <dbReference type="EMBL" id="KAH7310543.1"/>
    </source>
</evidence>
<feature type="transmembrane region" description="Helical" evidence="1">
    <location>
        <begin position="101"/>
        <end position="119"/>
    </location>
</feature>
<dbReference type="AlphaFoldDB" id="A0A8K0SII6"/>
<evidence type="ECO:0000313" key="3">
    <source>
        <dbReference type="Proteomes" id="UP000813444"/>
    </source>
</evidence>
<name>A0A8K0SII6_9HYPO</name>
<proteinExistence type="predicted"/>
<feature type="transmembrane region" description="Helical" evidence="1">
    <location>
        <begin position="31"/>
        <end position="51"/>
    </location>
</feature>
<evidence type="ECO:0000256" key="1">
    <source>
        <dbReference type="SAM" id="Phobius"/>
    </source>
</evidence>
<comment type="caution">
    <text evidence="2">The sequence shown here is derived from an EMBL/GenBank/DDBJ whole genome shotgun (WGS) entry which is preliminary data.</text>
</comment>
<sequence length="147" mass="16188">MCQCQGRDERSNGGVKQPKIDMTCEGKLTTFSLLLSLSCFPFVSLTGLAWVRHHRHPRFAGEGAVLVLCVHVLGRQTRRRVLDGYQPSGLRWKLFKKPPGNIPLLGALLVALESLWLAYANAGGEPRPRAKHGAACRFVLGEGESPR</sequence>
<accession>A0A8K0SII6</accession>
<protein>
    <submittedName>
        <fullName evidence="2">Uncharacterized protein</fullName>
    </submittedName>
</protein>
<keyword evidence="1" id="KW-0472">Membrane</keyword>
<reference evidence="2" key="1">
    <citation type="journal article" date="2021" name="Nat. Commun.">
        <title>Genetic determinants of endophytism in the Arabidopsis root mycobiome.</title>
        <authorList>
            <person name="Mesny F."/>
            <person name="Miyauchi S."/>
            <person name="Thiergart T."/>
            <person name="Pickel B."/>
            <person name="Atanasova L."/>
            <person name="Karlsson M."/>
            <person name="Huettel B."/>
            <person name="Barry K.W."/>
            <person name="Haridas S."/>
            <person name="Chen C."/>
            <person name="Bauer D."/>
            <person name="Andreopoulos W."/>
            <person name="Pangilinan J."/>
            <person name="LaButti K."/>
            <person name="Riley R."/>
            <person name="Lipzen A."/>
            <person name="Clum A."/>
            <person name="Drula E."/>
            <person name="Henrissat B."/>
            <person name="Kohler A."/>
            <person name="Grigoriev I.V."/>
            <person name="Martin F.M."/>
            <person name="Hacquard S."/>
        </authorList>
    </citation>
    <scope>NUCLEOTIDE SEQUENCE</scope>
    <source>
        <strain evidence="2">MPI-CAGE-CH-0235</strain>
    </source>
</reference>
<dbReference type="EMBL" id="JAGPNK010000012">
    <property type="protein sequence ID" value="KAH7310543.1"/>
    <property type="molecule type" value="Genomic_DNA"/>
</dbReference>